<organism evidence="1 2">
    <name type="scientific">Portunus trituberculatus</name>
    <name type="common">Swimming crab</name>
    <name type="synonym">Neptunus trituberculatus</name>
    <dbReference type="NCBI Taxonomy" id="210409"/>
    <lineage>
        <taxon>Eukaryota</taxon>
        <taxon>Metazoa</taxon>
        <taxon>Ecdysozoa</taxon>
        <taxon>Arthropoda</taxon>
        <taxon>Crustacea</taxon>
        <taxon>Multicrustacea</taxon>
        <taxon>Malacostraca</taxon>
        <taxon>Eumalacostraca</taxon>
        <taxon>Eucarida</taxon>
        <taxon>Decapoda</taxon>
        <taxon>Pleocyemata</taxon>
        <taxon>Brachyura</taxon>
        <taxon>Eubrachyura</taxon>
        <taxon>Portunoidea</taxon>
        <taxon>Portunidae</taxon>
        <taxon>Portuninae</taxon>
        <taxon>Portunus</taxon>
    </lineage>
</organism>
<protein>
    <submittedName>
        <fullName evidence="1">Uncharacterized protein</fullName>
    </submittedName>
</protein>
<dbReference type="Proteomes" id="UP000324222">
    <property type="component" value="Unassembled WGS sequence"/>
</dbReference>
<evidence type="ECO:0000313" key="2">
    <source>
        <dbReference type="Proteomes" id="UP000324222"/>
    </source>
</evidence>
<accession>A0A5B7F014</accession>
<sequence length="62" mass="6714">MEGSTNSNGTESLLSSVADVMERQFFLRKTGEAGGSGTSEWVEVSGRQQDEQLNYDVLGSQL</sequence>
<proteinExistence type="predicted"/>
<keyword evidence="2" id="KW-1185">Reference proteome</keyword>
<reference evidence="1 2" key="1">
    <citation type="submission" date="2019-05" db="EMBL/GenBank/DDBJ databases">
        <title>Another draft genome of Portunus trituberculatus and its Hox gene families provides insights of decapod evolution.</title>
        <authorList>
            <person name="Jeong J.-H."/>
            <person name="Song I."/>
            <person name="Kim S."/>
            <person name="Choi T."/>
            <person name="Kim D."/>
            <person name="Ryu S."/>
            <person name="Kim W."/>
        </authorList>
    </citation>
    <scope>NUCLEOTIDE SEQUENCE [LARGE SCALE GENOMIC DNA]</scope>
    <source>
        <tissue evidence="1">Muscle</tissue>
    </source>
</reference>
<name>A0A5B7F014_PORTR</name>
<evidence type="ECO:0000313" key="1">
    <source>
        <dbReference type="EMBL" id="MPC39075.1"/>
    </source>
</evidence>
<gene>
    <name evidence="1" type="ORF">E2C01_032595</name>
</gene>
<comment type="caution">
    <text evidence="1">The sequence shown here is derived from an EMBL/GenBank/DDBJ whole genome shotgun (WGS) entry which is preliminary data.</text>
</comment>
<dbReference type="EMBL" id="VSRR010004251">
    <property type="protein sequence ID" value="MPC39075.1"/>
    <property type="molecule type" value="Genomic_DNA"/>
</dbReference>
<dbReference type="AlphaFoldDB" id="A0A5B7F014"/>